<dbReference type="RefSeq" id="WP_150435952.1">
    <property type="nucleotide sequence ID" value="NZ_VYKJ01000008.1"/>
</dbReference>
<proteinExistence type="predicted"/>
<evidence type="ECO:0000313" key="4">
    <source>
        <dbReference type="Proteomes" id="UP000335415"/>
    </source>
</evidence>
<reference evidence="3 4" key="1">
    <citation type="submission" date="2019-09" db="EMBL/GenBank/DDBJ databases">
        <authorList>
            <person name="Li Y."/>
        </authorList>
    </citation>
    <scope>NUCLEOTIDE SEQUENCE [LARGE SCALE GENOMIC DNA]</scope>
    <source>
        <strain evidence="3 4">L3-3HA</strain>
    </source>
</reference>
<dbReference type="InterPro" id="IPR009936">
    <property type="entry name" value="DUF1468"/>
</dbReference>
<name>A0A5J5FXA8_9GAMM</name>
<organism evidence="3 4">
    <name type="scientific">Affinibrenneria salicis</name>
    <dbReference type="NCBI Taxonomy" id="2590031"/>
    <lineage>
        <taxon>Bacteria</taxon>
        <taxon>Pseudomonadati</taxon>
        <taxon>Pseudomonadota</taxon>
        <taxon>Gammaproteobacteria</taxon>
        <taxon>Enterobacterales</taxon>
        <taxon>Pectobacteriaceae</taxon>
        <taxon>Affinibrenneria</taxon>
    </lineage>
</organism>
<evidence type="ECO:0000259" key="2">
    <source>
        <dbReference type="Pfam" id="PF07331"/>
    </source>
</evidence>
<gene>
    <name evidence="3" type="ORF">FJU30_15845</name>
</gene>
<keyword evidence="1" id="KW-0472">Membrane</keyword>
<dbReference type="EMBL" id="VYKJ01000008">
    <property type="protein sequence ID" value="KAA8998475.1"/>
    <property type="molecule type" value="Genomic_DNA"/>
</dbReference>
<dbReference type="AlphaFoldDB" id="A0A5J5FXA8"/>
<feature type="transmembrane region" description="Helical" evidence="1">
    <location>
        <begin position="39"/>
        <end position="60"/>
    </location>
</feature>
<feature type="transmembrane region" description="Helical" evidence="1">
    <location>
        <begin position="81"/>
        <end position="107"/>
    </location>
</feature>
<keyword evidence="4" id="KW-1185">Reference proteome</keyword>
<evidence type="ECO:0000313" key="3">
    <source>
        <dbReference type="EMBL" id="KAA8998475.1"/>
    </source>
</evidence>
<dbReference type="Proteomes" id="UP000335415">
    <property type="component" value="Unassembled WGS sequence"/>
</dbReference>
<protein>
    <submittedName>
        <fullName evidence="3">Tripartite tricarboxylate transporter TctB family protein</fullName>
    </submittedName>
</protein>
<accession>A0A5J5FXA8</accession>
<keyword evidence="1" id="KW-0812">Transmembrane</keyword>
<sequence length="153" mass="17007">MRKFDILVGLLSAGLGGLILFLSRTMSMFDEYGVPGERFWPFGLAWLFILLGVLQLGVVFKQRHQAEKTVDLSSAFVRKTGLLSGMTLLYGVMLSLAGFILSAVIFIPLTMLFMRERRAGYIAFSTLLIVAAVYLSFTYLFNSPLPTSVFSES</sequence>
<feature type="transmembrane region" description="Helical" evidence="1">
    <location>
        <begin position="119"/>
        <end position="141"/>
    </location>
</feature>
<evidence type="ECO:0000256" key="1">
    <source>
        <dbReference type="SAM" id="Phobius"/>
    </source>
</evidence>
<dbReference type="Pfam" id="PF07331">
    <property type="entry name" value="TctB"/>
    <property type="match status" value="1"/>
</dbReference>
<comment type="caution">
    <text evidence="3">The sequence shown here is derived from an EMBL/GenBank/DDBJ whole genome shotgun (WGS) entry which is preliminary data.</text>
</comment>
<dbReference type="OrthoDB" id="7915962at2"/>
<keyword evidence="1" id="KW-1133">Transmembrane helix</keyword>
<feature type="domain" description="DUF1468" evidence="2">
    <location>
        <begin position="7"/>
        <end position="146"/>
    </location>
</feature>